<dbReference type="OrthoDB" id="6625814at2759"/>
<proteinExistence type="predicted"/>
<evidence type="ECO:0000313" key="2">
    <source>
        <dbReference type="Proteomes" id="UP000192578"/>
    </source>
</evidence>
<gene>
    <name evidence="1" type="ORF">BV898_05223</name>
</gene>
<reference evidence="2" key="1">
    <citation type="submission" date="2017-01" db="EMBL/GenBank/DDBJ databases">
        <title>Comparative genomics of anhydrobiosis in the tardigrade Hypsibius dujardini.</title>
        <authorList>
            <person name="Yoshida Y."/>
            <person name="Koutsovoulos G."/>
            <person name="Laetsch D."/>
            <person name="Stevens L."/>
            <person name="Kumar S."/>
            <person name="Horikawa D."/>
            <person name="Ishino K."/>
            <person name="Komine S."/>
            <person name="Tomita M."/>
            <person name="Blaxter M."/>
            <person name="Arakawa K."/>
        </authorList>
    </citation>
    <scope>NUCLEOTIDE SEQUENCE [LARGE SCALE GENOMIC DNA]</scope>
    <source>
        <strain evidence="2">Z151</strain>
    </source>
</reference>
<organism evidence="1 2">
    <name type="scientific">Hypsibius exemplaris</name>
    <name type="common">Freshwater tardigrade</name>
    <dbReference type="NCBI Taxonomy" id="2072580"/>
    <lineage>
        <taxon>Eukaryota</taxon>
        <taxon>Metazoa</taxon>
        <taxon>Ecdysozoa</taxon>
        <taxon>Tardigrada</taxon>
        <taxon>Eutardigrada</taxon>
        <taxon>Parachela</taxon>
        <taxon>Hypsibioidea</taxon>
        <taxon>Hypsibiidae</taxon>
        <taxon>Hypsibius</taxon>
    </lineage>
</organism>
<evidence type="ECO:0000313" key="1">
    <source>
        <dbReference type="EMBL" id="OQV20881.1"/>
    </source>
</evidence>
<name>A0A1W0X088_HYPEX</name>
<protein>
    <submittedName>
        <fullName evidence="1">Uncharacterized protein</fullName>
    </submittedName>
</protein>
<dbReference type="Proteomes" id="UP000192578">
    <property type="component" value="Unassembled WGS sequence"/>
</dbReference>
<dbReference type="EMBL" id="MTYJ01000027">
    <property type="protein sequence ID" value="OQV20881.1"/>
    <property type="molecule type" value="Genomic_DNA"/>
</dbReference>
<accession>A0A1W0X088</accession>
<keyword evidence="2" id="KW-1185">Reference proteome</keyword>
<dbReference type="AlphaFoldDB" id="A0A1W0X088"/>
<comment type="caution">
    <text evidence="1">The sequence shown here is derived from an EMBL/GenBank/DDBJ whole genome shotgun (WGS) entry which is preliminary data.</text>
</comment>
<sequence length="178" mass="20288">MWTRSLVGRPNKNVSAIRPFAPVRTHVGGLMVEFFVQRMSIDNELIRAVRPLTHPTGQYITEQLRTPHSIIGPDLSLRNFISEYKDFSRFGMEEGRSIRQNLLAVLQQQSLKLIAVCLARVVVAIPHSCDVERLISAYNVLNTPDRSQMTSETANQYLHVMINMPVLTKYNVWPAVQN</sequence>